<organism evidence="1 2">
    <name type="scientific">Streblomastix strix</name>
    <dbReference type="NCBI Taxonomy" id="222440"/>
    <lineage>
        <taxon>Eukaryota</taxon>
        <taxon>Metamonada</taxon>
        <taxon>Preaxostyla</taxon>
        <taxon>Oxymonadida</taxon>
        <taxon>Streblomastigidae</taxon>
        <taxon>Streblomastix</taxon>
    </lineage>
</organism>
<evidence type="ECO:0000313" key="1">
    <source>
        <dbReference type="EMBL" id="KAA6389346.1"/>
    </source>
</evidence>
<dbReference type="AlphaFoldDB" id="A0A5J4W441"/>
<protein>
    <submittedName>
        <fullName evidence="1">Uncharacterized protein</fullName>
    </submittedName>
</protein>
<evidence type="ECO:0000313" key="2">
    <source>
        <dbReference type="Proteomes" id="UP000324800"/>
    </source>
</evidence>
<dbReference type="Proteomes" id="UP000324800">
    <property type="component" value="Unassembled WGS sequence"/>
</dbReference>
<sequence>MLFAIKKDDAFLLLKADKNDIIDSYSKSEDDALLLLKAYVADIVDSYFKKDDDALFLLKANIVDIVDSYSKTEDDTLLDAKTDKSDTYTKTKTDTLLDAKADKSELIDSYSKTEDDALLLLKADKSDTQTETQTDSMLDEKADKTELIDSYTKSEEDALSILKANAVDLIIYVDLISAQTIPAQKQFVTDYRWDGIDLRELETELSDMSNVITTLGAATGGGNAITDILIDRNVLNPAKNKKIVDTDYDQSISGQQIFSTTIHSVGIMVQTYDNSSVVCKGLQAGSISLDAIYANNAYDRMTDLANFRNDAGDFIDEPRVRKSIENNRFIRLHPNGSRNKSRTT</sequence>
<proteinExistence type="predicted"/>
<dbReference type="EMBL" id="SNRW01003618">
    <property type="protein sequence ID" value="KAA6389346.1"/>
    <property type="molecule type" value="Genomic_DNA"/>
</dbReference>
<accession>A0A5J4W441</accession>
<gene>
    <name evidence="1" type="ORF">EZS28_015127</name>
</gene>
<comment type="caution">
    <text evidence="1">The sequence shown here is derived from an EMBL/GenBank/DDBJ whole genome shotgun (WGS) entry which is preliminary data.</text>
</comment>
<reference evidence="1 2" key="1">
    <citation type="submission" date="2019-03" db="EMBL/GenBank/DDBJ databases">
        <title>Single cell metagenomics reveals metabolic interactions within the superorganism composed of flagellate Streblomastix strix and complex community of Bacteroidetes bacteria on its surface.</title>
        <authorList>
            <person name="Treitli S.C."/>
            <person name="Kolisko M."/>
            <person name="Husnik F."/>
            <person name="Keeling P."/>
            <person name="Hampl V."/>
        </authorList>
    </citation>
    <scope>NUCLEOTIDE SEQUENCE [LARGE SCALE GENOMIC DNA]</scope>
    <source>
        <strain evidence="1">ST1C</strain>
    </source>
</reference>
<name>A0A5J4W441_9EUKA</name>